<dbReference type="EMBL" id="UPHQ01000221">
    <property type="protein sequence ID" value="VBA42597.1"/>
    <property type="molecule type" value="Genomic_DNA"/>
</dbReference>
<evidence type="ECO:0000256" key="1">
    <source>
        <dbReference type="SAM" id="MobiDB-lite"/>
    </source>
</evidence>
<proteinExistence type="predicted"/>
<accession>A0A498QB59</accession>
<evidence type="ECO:0000313" key="2">
    <source>
        <dbReference type="EMBL" id="VBA42597.1"/>
    </source>
</evidence>
<feature type="region of interest" description="Disordered" evidence="1">
    <location>
        <begin position="1"/>
        <end position="67"/>
    </location>
</feature>
<evidence type="ECO:0000313" key="3">
    <source>
        <dbReference type="Proteomes" id="UP000267289"/>
    </source>
</evidence>
<organism evidence="2 3">
    <name type="scientific">Mycobacterium innocens</name>
    <dbReference type="NCBI Taxonomy" id="2341083"/>
    <lineage>
        <taxon>Bacteria</taxon>
        <taxon>Bacillati</taxon>
        <taxon>Actinomycetota</taxon>
        <taxon>Actinomycetes</taxon>
        <taxon>Mycobacteriales</taxon>
        <taxon>Mycobacteriaceae</taxon>
        <taxon>Mycobacterium</taxon>
    </lineage>
</organism>
<dbReference type="Proteomes" id="UP000267289">
    <property type="component" value="Unassembled WGS sequence"/>
</dbReference>
<keyword evidence="3" id="KW-1185">Reference proteome</keyword>
<protein>
    <submittedName>
        <fullName evidence="2">Uncharacterized protein</fullName>
    </submittedName>
</protein>
<reference evidence="2 3" key="1">
    <citation type="submission" date="2018-09" db="EMBL/GenBank/DDBJ databases">
        <authorList>
            <person name="Tagini F."/>
        </authorList>
    </citation>
    <scope>NUCLEOTIDE SEQUENCE [LARGE SCALE GENOMIC DNA]</scope>
    <source>
        <strain evidence="2 3">MK13</strain>
    </source>
</reference>
<name>A0A498QB59_9MYCO</name>
<gene>
    <name evidence="2" type="ORF">LAUMK13_04108</name>
</gene>
<sequence length="67" mass="7017">MQTNHAAAKPVLGQQLEPDTHVAGKTPLAATDEDRAAEQVPLVDQTRGHRLAGQPGTTNADVGPRIP</sequence>
<dbReference type="AlphaFoldDB" id="A0A498QB59"/>